<reference evidence="4 5" key="1">
    <citation type="submission" date="2021-01" db="EMBL/GenBank/DDBJ databases">
        <title>Tumebacillus sp. strain ITR2 16S ribosomal RNA gene Genome sequencing and assembly.</title>
        <authorList>
            <person name="Kang M."/>
        </authorList>
    </citation>
    <scope>NUCLEOTIDE SEQUENCE [LARGE SCALE GENOMIC DNA]</scope>
    <source>
        <strain evidence="4 5">ITR2</strain>
    </source>
</reference>
<evidence type="ECO:0000313" key="4">
    <source>
        <dbReference type="EMBL" id="MBL0389488.1"/>
    </source>
</evidence>
<keyword evidence="1" id="KW-0808">Transferase</keyword>
<comment type="caution">
    <text evidence="4">The sequence shown here is derived from an EMBL/GenBank/DDBJ whole genome shotgun (WGS) entry which is preliminary data.</text>
</comment>
<accession>A0ABS1JI21</accession>
<dbReference type="EMBL" id="JAEQNB010000017">
    <property type="protein sequence ID" value="MBL0389488.1"/>
    <property type="molecule type" value="Genomic_DNA"/>
</dbReference>
<dbReference type="PROSITE" id="PS51186">
    <property type="entry name" value="GNAT"/>
    <property type="match status" value="1"/>
</dbReference>
<organism evidence="4 5">
    <name type="scientific">Tumebacillus amylolyticus</name>
    <dbReference type="NCBI Taxonomy" id="2801339"/>
    <lineage>
        <taxon>Bacteria</taxon>
        <taxon>Bacillati</taxon>
        <taxon>Bacillota</taxon>
        <taxon>Bacilli</taxon>
        <taxon>Bacillales</taxon>
        <taxon>Alicyclobacillaceae</taxon>
        <taxon>Tumebacillus</taxon>
    </lineage>
</organism>
<gene>
    <name evidence="4" type="ORF">JJB07_23370</name>
</gene>
<dbReference type="Gene3D" id="3.40.630.30">
    <property type="match status" value="1"/>
</dbReference>
<dbReference type="InterPro" id="IPR000182">
    <property type="entry name" value="GNAT_dom"/>
</dbReference>
<sequence>MVTIRKARIEDLPAMLSIYNRAVETTTATFDLELQTYERREAWFHKYDDQHPLIVAEKDGKIAGYGCLSKFRDKPAYRNSVENSVYIDERYQRQGIGKALLEELLKLARDAGYHTVIAGITVGNEGSVKLHEAFGFVLCGRFRQVGYKFDAWQDVEFYQLML</sequence>
<dbReference type="PANTHER" id="PTHR43072">
    <property type="entry name" value="N-ACETYLTRANSFERASE"/>
    <property type="match status" value="1"/>
</dbReference>
<dbReference type="PANTHER" id="PTHR43072:SF23">
    <property type="entry name" value="UPF0039 PROTEIN C11D3.02C"/>
    <property type="match status" value="1"/>
</dbReference>
<evidence type="ECO:0000256" key="1">
    <source>
        <dbReference type="ARBA" id="ARBA00022679"/>
    </source>
</evidence>
<name>A0ABS1JI21_9BACL</name>
<evidence type="ECO:0000313" key="5">
    <source>
        <dbReference type="Proteomes" id="UP000602284"/>
    </source>
</evidence>
<dbReference type="CDD" id="cd04301">
    <property type="entry name" value="NAT_SF"/>
    <property type="match status" value="1"/>
</dbReference>
<dbReference type="SUPFAM" id="SSF55729">
    <property type="entry name" value="Acyl-CoA N-acyltransferases (Nat)"/>
    <property type="match status" value="1"/>
</dbReference>
<dbReference type="Proteomes" id="UP000602284">
    <property type="component" value="Unassembled WGS sequence"/>
</dbReference>
<feature type="domain" description="N-acetyltransferase" evidence="3">
    <location>
        <begin position="2"/>
        <end position="156"/>
    </location>
</feature>
<dbReference type="Pfam" id="PF00583">
    <property type="entry name" value="Acetyltransf_1"/>
    <property type="match status" value="1"/>
</dbReference>
<proteinExistence type="predicted"/>
<dbReference type="RefSeq" id="WP_201638479.1">
    <property type="nucleotide sequence ID" value="NZ_JAEQNB010000017.1"/>
</dbReference>
<evidence type="ECO:0000259" key="3">
    <source>
        <dbReference type="PROSITE" id="PS51186"/>
    </source>
</evidence>
<keyword evidence="5" id="KW-1185">Reference proteome</keyword>
<protein>
    <submittedName>
        <fullName evidence="4">N-acetyltransferase</fullName>
    </submittedName>
</protein>
<keyword evidence="2" id="KW-0012">Acyltransferase</keyword>
<evidence type="ECO:0000256" key="2">
    <source>
        <dbReference type="ARBA" id="ARBA00023315"/>
    </source>
</evidence>
<dbReference type="InterPro" id="IPR016181">
    <property type="entry name" value="Acyl_CoA_acyltransferase"/>
</dbReference>